<dbReference type="AlphaFoldDB" id="A0A067JRG4"/>
<dbReference type="InterPro" id="IPR039777">
    <property type="entry name" value="IFRD"/>
</dbReference>
<dbReference type="KEGG" id="jcu:105644951"/>
<dbReference type="SUPFAM" id="SSF48371">
    <property type="entry name" value="ARM repeat"/>
    <property type="match status" value="1"/>
</dbReference>
<dbReference type="Pfam" id="PF05004">
    <property type="entry name" value="IFRD"/>
    <property type="match status" value="1"/>
</dbReference>
<dbReference type="OrthoDB" id="826179at2759"/>
<organism evidence="5 6">
    <name type="scientific">Jatropha curcas</name>
    <name type="common">Barbados nut</name>
    <dbReference type="NCBI Taxonomy" id="180498"/>
    <lineage>
        <taxon>Eukaryota</taxon>
        <taxon>Viridiplantae</taxon>
        <taxon>Streptophyta</taxon>
        <taxon>Embryophyta</taxon>
        <taxon>Tracheophyta</taxon>
        <taxon>Spermatophyta</taxon>
        <taxon>Magnoliopsida</taxon>
        <taxon>eudicotyledons</taxon>
        <taxon>Gunneridae</taxon>
        <taxon>Pentapetalae</taxon>
        <taxon>rosids</taxon>
        <taxon>fabids</taxon>
        <taxon>Malpighiales</taxon>
        <taxon>Euphorbiaceae</taxon>
        <taxon>Crotonoideae</taxon>
        <taxon>Jatropheae</taxon>
        <taxon>Jatropha</taxon>
    </lineage>
</organism>
<comment type="similarity">
    <text evidence="1">Belongs to the IFRD family.</text>
</comment>
<accession>A0A067JRG4</accession>
<feature type="compositionally biased region" description="Polar residues" evidence="2">
    <location>
        <begin position="1"/>
        <end position="21"/>
    </location>
</feature>
<sequence length="446" mass="50041">MNMCSSSKGKPSNGRTGSSISGRKGVVITDSDGSESFRSSRRKLEDYLIELSEKGKSKRGEALSAIVQELTMELRTEFVEKNSATLLYQCLSCLKKGSAMELELALKVIGLLAIILEDEGLAHEVYQDSVPVLSQVLESGSKKLNSLDCLGIVGVFCAKDPDETESVMLIIWKFLKPDSCHKHSTDVLAAAISTWSFLLTTIEGWRLNHKNWQDSISCLSNLLMESELSVYLAAAEALALIFEIDCLEKFSTEAKELTNANKQALKDDISEKLRCQSIKASEDGEEEEAEIDDVLKFFEAGELLEKSVKIGKDKLKFSTWSRRIQLNFVKRFLGEEGFVKHMRRNENLHTIFEFTPKGKDSTGNVHYTPDREEITVRFFKPKVQQKDGSLLPFMSNDAKQLVKKMTMSPNSPLNKARTQLLNKKRMLRSKGNDTIHSMNDDGTQVD</sequence>
<protein>
    <recommendedName>
        <fullName evidence="7">Interferon-related developmental regulator N-terminal domain-containing protein</fullName>
    </recommendedName>
</protein>
<dbReference type="Proteomes" id="UP000027138">
    <property type="component" value="Unassembled WGS sequence"/>
</dbReference>
<proteinExistence type="inferred from homology"/>
<evidence type="ECO:0000313" key="6">
    <source>
        <dbReference type="Proteomes" id="UP000027138"/>
    </source>
</evidence>
<dbReference type="PANTHER" id="PTHR12354">
    <property type="entry name" value="INTERFERON-RELATED DEVELOPMENTAL REGULATOR"/>
    <property type="match status" value="1"/>
</dbReference>
<dbReference type="Pfam" id="PF04836">
    <property type="entry name" value="IFRD_C"/>
    <property type="match status" value="1"/>
</dbReference>
<reference evidence="5 6" key="1">
    <citation type="journal article" date="2014" name="PLoS ONE">
        <title>Global Analysis of Gene Expression Profiles in Physic Nut (Jatropha curcas L.) Seedlings Exposed to Salt Stress.</title>
        <authorList>
            <person name="Zhang L."/>
            <person name="Zhang C."/>
            <person name="Wu P."/>
            <person name="Chen Y."/>
            <person name="Li M."/>
            <person name="Jiang H."/>
            <person name="Wu G."/>
        </authorList>
    </citation>
    <scope>NUCLEOTIDE SEQUENCE [LARGE SCALE GENOMIC DNA]</scope>
    <source>
        <strain evidence="6">cv. GZQX0401</strain>
        <tissue evidence="5">Young leaves</tissue>
    </source>
</reference>
<dbReference type="STRING" id="180498.A0A067JRG4"/>
<evidence type="ECO:0000313" key="5">
    <source>
        <dbReference type="EMBL" id="KDP26477.1"/>
    </source>
</evidence>
<dbReference type="InterPro" id="IPR016024">
    <property type="entry name" value="ARM-type_fold"/>
</dbReference>
<name>A0A067JRG4_JATCU</name>
<dbReference type="InterPro" id="IPR007701">
    <property type="entry name" value="Interferon-rel_develop_reg_N"/>
</dbReference>
<feature type="region of interest" description="Disordered" evidence="2">
    <location>
        <begin position="1"/>
        <end position="39"/>
    </location>
</feature>
<evidence type="ECO:0000256" key="2">
    <source>
        <dbReference type="SAM" id="MobiDB-lite"/>
    </source>
</evidence>
<feature type="domain" description="Interferon-related developmental regulator N-terminal" evidence="4">
    <location>
        <begin position="33"/>
        <end position="274"/>
    </location>
</feature>
<dbReference type="InterPro" id="IPR006921">
    <property type="entry name" value="Interferon-rel_develop_reg_C"/>
</dbReference>
<dbReference type="EMBL" id="KK914893">
    <property type="protein sequence ID" value="KDP26477.1"/>
    <property type="molecule type" value="Genomic_DNA"/>
</dbReference>
<keyword evidence="6" id="KW-1185">Reference proteome</keyword>
<evidence type="ECO:0008006" key="7">
    <source>
        <dbReference type="Google" id="ProtNLM"/>
    </source>
</evidence>
<evidence type="ECO:0000259" key="3">
    <source>
        <dbReference type="Pfam" id="PF04836"/>
    </source>
</evidence>
<evidence type="ECO:0000259" key="4">
    <source>
        <dbReference type="Pfam" id="PF05004"/>
    </source>
</evidence>
<dbReference type="PANTHER" id="PTHR12354:SF1">
    <property type="entry name" value="INTERFERON-RELATED DEVELOPMENTAL REGULATOR 1"/>
    <property type="match status" value="1"/>
</dbReference>
<gene>
    <name evidence="5" type="ORF">JCGZ_17635</name>
</gene>
<feature type="domain" description="Interferon-related developmental regulator C-terminal" evidence="3">
    <location>
        <begin position="394"/>
        <end position="429"/>
    </location>
</feature>
<evidence type="ECO:0000256" key="1">
    <source>
        <dbReference type="ARBA" id="ARBA00008828"/>
    </source>
</evidence>